<accession>A0A6A5R6L9</accession>
<dbReference type="RefSeq" id="XP_033443123.1">
    <property type="nucleotide sequence ID" value="XM_033594410.1"/>
</dbReference>
<dbReference type="AlphaFoldDB" id="A0A6A5R6L9"/>
<keyword evidence="1" id="KW-0732">Signal</keyword>
<organism evidence="2 3">
    <name type="scientific">Didymella exigua CBS 183.55</name>
    <dbReference type="NCBI Taxonomy" id="1150837"/>
    <lineage>
        <taxon>Eukaryota</taxon>
        <taxon>Fungi</taxon>
        <taxon>Dikarya</taxon>
        <taxon>Ascomycota</taxon>
        <taxon>Pezizomycotina</taxon>
        <taxon>Dothideomycetes</taxon>
        <taxon>Pleosporomycetidae</taxon>
        <taxon>Pleosporales</taxon>
        <taxon>Pleosporineae</taxon>
        <taxon>Didymellaceae</taxon>
        <taxon>Didymella</taxon>
    </lineage>
</organism>
<feature type="signal peptide" evidence="1">
    <location>
        <begin position="1"/>
        <end position="16"/>
    </location>
</feature>
<protein>
    <recommendedName>
        <fullName evidence="4">AA1-like domain-containing protein</fullName>
    </recommendedName>
</protein>
<name>A0A6A5R6L9_9PLEO</name>
<feature type="chain" id="PRO_5025399281" description="AA1-like domain-containing protein" evidence="1">
    <location>
        <begin position="17"/>
        <end position="167"/>
    </location>
</feature>
<proteinExistence type="predicted"/>
<evidence type="ECO:0000313" key="3">
    <source>
        <dbReference type="Proteomes" id="UP000800082"/>
    </source>
</evidence>
<sequence length="167" mass="17615">MRLSLLALTGAAIAAASEYDRPDFTGAYWDVSVSTQTGRPGYTITDFSASFHSPLASQAVEGKCHYSFVPQGTSPPAETNECTGGLKYEWNYTNVTFLEHTVVLGNETVLMFGLSTKIETTRRSDGMSSTTTGSGKVGISHYCGYGGCGYANGCISSECNAKKTGGA</sequence>
<dbReference type="EMBL" id="ML979014">
    <property type="protein sequence ID" value="KAF1922870.1"/>
    <property type="molecule type" value="Genomic_DNA"/>
</dbReference>
<evidence type="ECO:0008006" key="4">
    <source>
        <dbReference type="Google" id="ProtNLM"/>
    </source>
</evidence>
<dbReference type="Proteomes" id="UP000800082">
    <property type="component" value="Unassembled WGS sequence"/>
</dbReference>
<evidence type="ECO:0000256" key="1">
    <source>
        <dbReference type="SAM" id="SignalP"/>
    </source>
</evidence>
<reference evidence="2" key="1">
    <citation type="journal article" date="2020" name="Stud. Mycol.">
        <title>101 Dothideomycetes genomes: a test case for predicting lifestyles and emergence of pathogens.</title>
        <authorList>
            <person name="Haridas S."/>
            <person name="Albert R."/>
            <person name="Binder M."/>
            <person name="Bloem J."/>
            <person name="Labutti K."/>
            <person name="Salamov A."/>
            <person name="Andreopoulos B."/>
            <person name="Baker S."/>
            <person name="Barry K."/>
            <person name="Bills G."/>
            <person name="Bluhm B."/>
            <person name="Cannon C."/>
            <person name="Castanera R."/>
            <person name="Culley D."/>
            <person name="Daum C."/>
            <person name="Ezra D."/>
            <person name="Gonzalez J."/>
            <person name="Henrissat B."/>
            <person name="Kuo A."/>
            <person name="Liang C."/>
            <person name="Lipzen A."/>
            <person name="Lutzoni F."/>
            <person name="Magnuson J."/>
            <person name="Mondo S."/>
            <person name="Nolan M."/>
            <person name="Ohm R."/>
            <person name="Pangilinan J."/>
            <person name="Park H.-J."/>
            <person name="Ramirez L."/>
            <person name="Alfaro M."/>
            <person name="Sun H."/>
            <person name="Tritt A."/>
            <person name="Yoshinaga Y."/>
            <person name="Zwiers L.-H."/>
            <person name="Turgeon B."/>
            <person name="Goodwin S."/>
            <person name="Spatafora J."/>
            <person name="Crous P."/>
            <person name="Grigoriev I."/>
        </authorList>
    </citation>
    <scope>NUCLEOTIDE SEQUENCE</scope>
    <source>
        <strain evidence="2">CBS 183.55</strain>
    </source>
</reference>
<keyword evidence="3" id="KW-1185">Reference proteome</keyword>
<dbReference type="OrthoDB" id="3781357at2759"/>
<dbReference type="GeneID" id="54352078"/>
<gene>
    <name evidence="2" type="ORF">M421DRAFT_426489</name>
</gene>
<evidence type="ECO:0000313" key="2">
    <source>
        <dbReference type="EMBL" id="KAF1922870.1"/>
    </source>
</evidence>